<dbReference type="PANTHER" id="PTHR21432">
    <property type="entry name" value="ACETYL-COA HYDROLASE-RELATED"/>
    <property type="match status" value="1"/>
</dbReference>
<evidence type="ECO:0000256" key="1">
    <source>
        <dbReference type="ARBA" id="ARBA00009632"/>
    </source>
</evidence>
<gene>
    <name evidence="5" type="ORF">AKN88_01910</name>
</gene>
<evidence type="ECO:0000256" key="2">
    <source>
        <dbReference type="ARBA" id="ARBA00022679"/>
    </source>
</evidence>
<dbReference type="InterPro" id="IPR046433">
    <property type="entry name" value="ActCoA_hydro"/>
</dbReference>
<dbReference type="AlphaFoldDB" id="A0A0K1XC48"/>
<dbReference type="GO" id="GO:0008775">
    <property type="term" value="F:acetate CoA-transferase activity"/>
    <property type="evidence" value="ECO:0007669"/>
    <property type="project" value="InterPro"/>
</dbReference>
<dbReference type="PATRIC" id="fig|1698449.3.peg.383"/>
<evidence type="ECO:0000313" key="6">
    <source>
        <dbReference type="Proteomes" id="UP000063953"/>
    </source>
</evidence>
<dbReference type="Pfam" id="PF13336">
    <property type="entry name" value="AcetylCoA_hyd_C"/>
    <property type="match status" value="1"/>
</dbReference>
<dbReference type="InterPro" id="IPR003702">
    <property type="entry name" value="ActCoA_hydro_N"/>
</dbReference>
<dbReference type="Gene3D" id="3.30.750.70">
    <property type="entry name" value="4-hydroxybutyrate coenzyme like domains"/>
    <property type="match status" value="1"/>
</dbReference>
<dbReference type="EMBL" id="CP012365">
    <property type="protein sequence ID" value="AKX58824.1"/>
    <property type="molecule type" value="Genomic_DNA"/>
</dbReference>
<dbReference type="Gene3D" id="3.40.1080.10">
    <property type="entry name" value="Glutaconate Coenzyme A-transferase"/>
    <property type="match status" value="1"/>
</dbReference>
<dbReference type="PANTHER" id="PTHR21432:SF20">
    <property type="entry name" value="ACETYL-COA HYDROLASE"/>
    <property type="match status" value="1"/>
</dbReference>
<dbReference type="InterPro" id="IPR038460">
    <property type="entry name" value="AcetylCoA_hyd_C_sf"/>
</dbReference>
<comment type="similarity">
    <text evidence="1">Belongs to the acetyl-CoA hydrolase/transferase family.</text>
</comment>
<accession>A0A0K1XC48</accession>
<dbReference type="InterPro" id="IPR037171">
    <property type="entry name" value="NagB/RpiA_transferase-like"/>
</dbReference>
<dbReference type="Gene3D" id="3.40.1080.20">
    <property type="entry name" value="Acetyl-CoA hydrolase/transferase C-terminal domain"/>
    <property type="match status" value="1"/>
</dbReference>
<evidence type="ECO:0000259" key="3">
    <source>
        <dbReference type="Pfam" id="PF02550"/>
    </source>
</evidence>
<dbReference type="SUPFAM" id="SSF100950">
    <property type="entry name" value="NagB/RpiA/CoA transferase-like"/>
    <property type="match status" value="2"/>
</dbReference>
<keyword evidence="2 5" id="KW-0808">Transferase</keyword>
<proteinExistence type="inferred from homology"/>
<dbReference type="GO" id="GO:0006083">
    <property type="term" value="P:acetate metabolic process"/>
    <property type="evidence" value="ECO:0007669"/>
    <property type="project" value="InterPro"/>
</dbReference>
<protein>
    <submittedName>
        <fullName evidence="5">4-hydroxybutyrate CoA-transferase</fullName>
    </submittedName>
</protein>
<dbReference type="Pfam" id="PF02550">
    <property type="entry name" value="AcetylCoA_hydro"/>
    <property type="match status" value="1"/>
</dbReference>
<evidence type="ECO:0000259" key="4">
    <source>
        <dbReference type="Pfam" id="PF13336"/>
    </source>
</evidence>
<sequence>MSSLEAQYLEKKMSADQALDLLQNGDSIIVPTGVGEPPHLLRALSRERTRFQDIKVCQLLAIEKYDYLDPETVDHVRHVSYFLSGTVRKGCNEGWIDLIPNHFSEIPRMIKRGEMPADVVFSLASPMDKNGYFSLSLGADYTMAAVSKARAVTLEVNPNVPYAYGDCHVHISQVAGLVESTDQVCNVPTGAIGDIEKAIAGYVAELVNDGDTLQIGFGSIPDAVVTLLTSKKDLGIHSEVLGDGIISLLKSGAITGRRKNFKTGKIIATFAVGTDVLYEAMNHNIMIEMHPSDFVNDPFIAGQNDNLVAINGTMQVDLAGQCASESIGRMLYSSTGGQSDFMRAANLSKGGRAMIVTPSTAKGGTVSRIVPMLTEGSMISTGKNDVNYVITEYGVAQLRGKTLRERALALIAIAHPDFRDELTEQAKALKII</sequence>
<keyword evidence="6" id="KW-1185">Reference proteome</keyword>
<feature type="domain" description="Acetyl-CoA hydrolase/transferase C-terminal" evidence="4">
    <location>
        <begin position="273"/>
        <end position="426"/>
    </location>
</feature>
<dbReference type="InterPro" id="IPR026888">
    <property type="entry name" value="AcetylCoA_hyd_C"/>
</dbReference>
<name>A0A0K1XC48_9GAMM</name>
<dbReference type="Proteomes" id="UP000063953">
    <property type="component" value="Chromosome"/>
</dbReference>
<dbReference type="RefSeq" id="WP_053099733.1">
    <property type="nucleotide sequence ID" value="NZ_CP012365.1"/>
</dbReference>
<evidence type="ECO:0000313" key="5">
    <source>
        <dbReference type="EMBL" id="AKX58824.1"/>
    </source>
</evidence>
<organism evidence="5 6">
    <name type="scientific">Thiopseudomonas alkaliphila</name>
    <dbReference type="NCBI Taxonomy" id="1697053"/>
    <lineage>
        <taxon>Bacteria</taxon>
        <taxon>Pseudomonadati</taxon>
        <taxon>Pseudomonadota</taxon>
        <taxon>Gammaproteobacteria</taxon>
        <taxon>Pseudomonadales</taxon>
        <taxon>Pseudomonadaceae</taxon>
        <taxon>Thiopseudomonas</taxon>
    </lineage>
</organism>
<feature type="domain" description="Acetyl-CoA hydrolase/transferase N-terminal" evidence="3">
    <location>
        <begin position="5"/>
        <end position="182"/>
    </location>
</feature>
<reference evidence="5 6" key="1">
    <citation type="journal article" date="2015" name="Genome Announc.">
        <title>Genome Sequences of Oblitimonas alkaliphila gen. nov. sp. nov. (Proposed), a Novel Bacterium of the Pseudomonadaceae Family.</title>
        <authorList>
            <person name="Lauer A.C."/>
            <person name="Nicholson A.C."/>
            <person name="Humrighouse B.W."/>
            <person name="Emery B."/>
            <person name="Drobish A."/>
            <person name="Juieng P."/>
            <person name="Loparev V."/>
            <person name="McQuiston J.R."/>
        </authorList>
    </citation>
    <scope>NUCLEOTIDE SEQUENCE [LARGE SCALE GENOMIC DNA]</scope>
    <source>
        <strain evidence="5 6">E5571</strain>
    </source>
</reference>